<dbReference type="GO" id="GO:0003677">
    <property type="term" value="F:DNA binding"/>
    <property type="evidence" value="ECO:0007669"/>
    <property type="project" value="UniProtKB-KW"/>
</dbReference>
<gene>
    <name evidence="4" type="ORF">SERN_1434</name>
</gene>
<dbReference type="AlphaFoldDB" id="A0A4Z1E2J1"/>
<evidence type="ECO:0000256" key="1">
    <source>
        <dbReference type="ARBA" id="ARBA00023125"/>
    </source>
</evidence>
<evidence type="ECO:0000313" key="5">
    <source>
        <dbReference type="Proteomes" id="UP000297318"/>
    </source>
</evidence>
<keyword evidence="1" id="KW-0238">DNA-binding</keyword>
<reference evidence="4 5" key="1">
    <citation type="submission" date="2018-11" db="EMBL/GenBank/DDBJ databases">
        <title>Complete genome sequencing of the Actinobacteria Serinibacter sp. K3-2.</title>
        <authorList>
            <person name="Rakitin A.L."/>
            <person name="Beletsky A.V."/>
            <person name="Mardanov A.V."/>
            <person name="Ravin N.V."/>
            <person name="Gromova A.S."/>
            <person name="Filippova S.N."/>
            <person name="Gal'Chenko V.F."/>
        </authorList>
    </citation>
    <scope>NUCLEOTIDE SEQUENCE [LARGE SCALE GENOMIC DNA]</scope>
    <source>
        <strain evidence="4 5">K3-2</strain>
    </source>
</reference>
<evidence type="ECO:0000259" key="3">
    <source>
        <dbReference type="Pfam" id="PF23359"/>
    </source>
</evidence>
<comment type="caution">
    <text evidence="4">The sequence shown here is derived from an EMBL/GenBank/DDBJ whole genome shotgun (WGS) entry which is preliminary data.</text>
</comment>
<protein>
    <submittedName>
        <fullName evidence="4">Histone protein Lsr2</fullName>
    </submittedName>
</protein>
<accession>A0A4Z1E2J1</accession>
<dbReference type="InterPro" id="IPR036625">
    <property type="entry name" value="E3-bd_dom_sf"/>
</dbReference>
<name>A0A4Z1E2J1_9MICO</name>
<dbReference type="InterPro" id="IPR042261">
    <property type="entry name" value="Lsr2-like_dimerization"/>
</dbReference>
<dbReference type="Gene3D" id="4.10.320.10">
    <property type="entry name" value="E3-binding domain"/>
    <property type="match status" value="1"/>
</dbReference>
<dbReference type="EMBL" id="RHPJ01000002">
    <property type="protein sequence ID" value="TGO05430.1"/>
    <property type="molecule type" value="Genomic_DNA"/>
</dbReference>
<dbReference type="InterPro" id="IPR055370">
    <property type="entry name" value="Lsr2_DNA-bd"/>
</dbReference>
<keyword evidence="5" id="KW-1185">Reference proteome</keyword>
<feature type="domain" description="Lsr2 dimerization" evidence="2">
    <location>
        <begin position="1"/>
        <end position="59"/>
    </location>
</feature>
<evidence type="ECO:0000313" key="4">
    <source>
        <dbReference type="EMBL" id="TGO05430.1"/>
    </source>
</evidence>
<dbReference type="Pfam" id="PF11774">
    <property type="entry name" value="Lsr2"/>
    <property type="match status" value="1"/>
</dbReference>
<dbReference type="OrthoDB" id="4113332at2"/>
<dbReference type="Gene3D" id="3.30.60.230">
    <property type="entry name" value="Lsr2, dimerization domain"/>
    <property type="match status" value="1"/>
</dbReference>
<organism evidence="4 5">
    <name type="scientific">Serinibacter arcticus</name>
    <dbReference type="NCBI Taxonomy" id="1655435"/>
    <lineage>
        <taxon>Bacteria</taxon>
        <taxon>Bacillati</taxon>
        <taxon>Actinomycetota</taxon>
        <taxon>Actinomycetes</taxon>
        <taxon>Micrococcales</taxon>
        <taxon>Beutenbergiaceae</taxon>
        <taxon>Serinibacter</taxon>
    </lineage>
</organism>
<dbReference type="Proteomes" id="UP000297318">
    <property type="component" value="Unassembled WGS sequence"/>
</dbReference>
<proteinExistence type="predicted"/>
<feature type="domain" description="Lsr2 DNA-binding" evidence="3">
    <location>
        <begin position="71"/>
        <end position="105"/>
    </location>
</feature>
<dbReference type="InterPro" id="IPR024412">
    <property type="entry name" value="Lsr2_dim_dom"/>
</dbReference>
<dbReference type="GO" id="GO:0016746">
    <property type="term" value="F:acyltransferase activity"/>
    <property type="evidence" value="ECO:0007669"/>
    <property type="project" value="InterPro"/>
</dbReference>
<dbReference type="RefSeq" id="WP_135849434.1">
    <property type="nucleotide sequence ID" value="NZ_RHPJ01000002.1"/>
</dbReference>
<sequence>MAQKTVTDLVDDISGSTENVTTVQFNYRGVAYTVDLDDTNAEAFDEAMTPFIEAARRVGGIRQEVARSSQPSDTQAIRAWAAENGIEVQPRGRISAEVRRRYEAAQRRSRR</sequence>
<evidence type="ECO:0000259" key="2">
    <source>
        <dbReference type="Pfam" id="PF11774"/>
    </source>
</evidence>
<dbReference type="Pfam" id="PF23359">
    <property type="entry name" value="Lsr2_DNA-bd"/>
    <property type="match status" value="1"/>
</dbReference>